<feature type="non-terminal residue" evidence="1">
    <location>
        <position position="1"/>
    </location>
</feature>
<protein>
    <submittedName>
        <fullName evidence="1">Uncharacterized protein</fullName>
    </submittedName>
</protein>
<dbReference type="EMBL" id="BART01022787">
    <property type="protein sequence ID" value="GAH00709.1"/>
    <property type="molecule type" value="Genomic_DNA"/>
</dbReference>
<organism evidence="1">
    <name type="scientific">marine sediment metagenome</name>
    <dbReference type="NCBI Taxonomy" id="412755"/>
    <lineage>
        <taxon>unclassified sequences</taxon>
        <taxon>metagenomes</taxon>
        <taxon>ecological metagenomes</taxon>
    </lineage>
</organism>
<comment type="caution">
    <text evidence="1">The sequence shown here is derived from an EMBL/GenBank/DDBJ whole genome shotgun (WGS) entry which is preliminary data.</text>
</comment>
<proteinExistence type="predicted"/>
<dbReference type="AlphaFoldDB" id="X1D6I7"/>
<accession>X1D6I7</accession>
<gene>
    <name evidence="1" type="ORF">S01H4_41634</name>
</gene>
<sequence>YAIPGVWYGSLHIDPGTDYPFFAGYEYVCLSYVSRARETK</sequence>
<name>X1D6I7_9ZZZZ</name>
<evidence type="ECO:0000313" key="1">
    <source>
        <dbReference type="EMBL" id="GAH00709.1"/>
    </source>
</evidence>
<reference evidence="1" key="1">
    <citation type="journal article" date="2014" name="Front. Microbiol.">
        <title>High frequency of phylogenetically diverse reductive dehalogenase-homologous genes in deep subseafloor sedimentary metagenomes.</title>
        <authorList>
            <person name="Kawai M."/>
            <person name="Futagami T."/>
            <person name="Toyoda A."/>
            <person name="Takaki Y."/>
            <person name="Nishi S."/>
            <person name="Hori S."/>
            <person name="Arai W."/>
            <person name="Tsubouchi T."/>
            <person name="Morono Y."/>
            <person name="Uchiyama I."/>
            <person name="Ito T."/>
            <person name="Fujiyama A."/>
            <person name="Inagaki F."/>
            <person name="Takami H."/>
        </authorList>
    </citation>
    <scope>NUCLEOTIDE SEQUENCE</scope>
    <source>
        <strain evidence="1">Expedition CK06-06</strain>
    </source>
</reference>